<accession>A0A1S3REL8</accession>
<dbReference type="GO" id="GO:0000981">
    <property type="term" value="F:DNA-binding transcription factor activity, RNA polymerase II-specific"/>
    <property type="evidence" value="ECO:0007669"/>
    <property type="project" value="TreeGrafter"/>
</dbReference>
<feature type="region of interest" description="Disordered" evidence="1">
    <location>
        <begin position="169"/>
        <end position="233"/>
    </location>
</feature>
<organism evidence="2 3">
    <name type="scientific">Salmo salar</name>
    <name type="common">Atlantic salmon</name>
    <dbReference type="NCBI Taxonomy" id="8030"/>
    <lineage>
        <taxon>Eukaryota</taxon>
        <taxon>Metazoa</taxon>
        <taxon>Chordata</taxon>
        <taxon>Craniata</taxon>
        <taxon>Vertebrata</taxon>
        <taxon>Euteleostomi</taxon>
        <taxon>Actinopterygii</taxon>
        <taxon>Neopterygii</taxon>
        <taxon>Teleostei</taxon>
        <taxon>Protacanthopterygii</taxon>
        <taxon>Salmoniformes</taxon>
        <taxon>Salmonidae</taxon>
        <taxon>Salmoninae</taxon>
        <taxon>Salmo</taxon>
    </lineage>
</organism>
<proteinExistence type="predicted"/>
<dbReference type="KEGG" id="sasa:106602250"/>
<feature type="compositionally biased region" description="Basic and acidic residues" evidence="1">
    <location>
        <begin position="95"/>
        <end position="107"/>
    </location>
</feature>
<dbReference type="AlphaFoldDB" id="A0A1S3REL8"/>
<evidence type="ECO:0000313" key="2">
    <source>
        <dbReference type="Proteomes" id="UP001652741"/>
    </source>
</evidence>
<dbReference type="GeneID" id="106602250"/>
<dbReference type="Proteomes" id="UP001652741">
    <property type="component" value="Chromosome ssa04"/>
</dbReference>
<dbReference type="GO" id="GO:0005634">
    <property type="term" value="C:nucleus"/>
    <property type="evidence" value="ECO:0007669"/>
    <property type="project" value="UniProtKB-SubCell"/>
</dbReference>
<name>A0A1S3REL8_SALSA</name>
<keyword evidence="2" id="KW-1185">Reference proteome</keyword>
<gene>
    <name evidence="3" type="primary">LOC106602250</name>
</gene>
<feature type="compositionally biased region" description="Basic and acidic residues" evidence="1">
    <location>
        <begin position="47"/>
        <end position="70"/>
    </location>
</feature>
<sequence>MSENLVLTFQTQLSGVMETVLKSAIYEITRLVEDGFLEEVSRSREQVESLKKRLQRSENRGRERDREGGQRGKCAGCGRADEEGGSSGNSPTGAERGRGLKQEKVLGEEWSSCGGVAGETTFNDLEAEATSPRRTSESTEVTGQKLDSLLKEEPLHNTELRERWDVCLDGADGSDISGPSKTFSEQELQQCQADWGSGLDQGPEPPGPEGNPADPSQPLFQPRYSMEELGGWL</sequence>
<evidence type="ECO:0000256" key="1">
    <source>
        <dbReference type="SAM" id="MobiDB-lite"/>
    </source>
</evidence>
<dbReference type="GO" id="GO:0008270">
    <property type="term" value="F:zinc ion binding"/>
    <property type="evidence" value="ECO:0007669"/>
    <property type="project" value="UniProtKB-KW"/>
</dbReference>
<dbReference type="PaxDb" id="8030-ENSSSAP00000006749"/>
<dbReference type="Bgee" id="ENSSSAG00000003367">
    <property type="expression patterns" value="Expressed in ovary and 19 other cell types or tissues"/>
</dbReference>
<evidence type="ECO:0000313" key="3">
    <source>
        <dbReference type="RefSeq" id="XP_014050244.2"/>
    </source>
</evidence>
<feature type="compositionally biased region" description="Polar residues" evidence="1">
    <location>
        <begin position="177"/>
        <end position="192"/>
    </location>
</feature>
<protein>
    <submittedName>
        <fullName evidence="3">Uncharacterized protein</fullName>
    </submittedName>
</protein>
<reference evidence="3" key="1">
    <citation type="submission" date="2025-08" db="UniProtKB">
        <authorList>
            <consortium name="RefSeq"/>
        </authorList>
    </citation>
    <scope>IDENTIFICATION</scope>
</reference>
<dbReference type="RefSeq" id="XP_014050244.2">
    <property type="nucleotide sequence ID" value="XM_014194769.2"/>
</dbReference>
<dbReference type="GO" id="GO:0000977">
    <property type="term" value="F:RNA polymerase II transcription regulatory region sequence-specific DNA binding"/>
    <property type="evidence" value="ECO:0007669"/>
    <property type="project" value="TreeGrafter"/>
</dbReference>
<feature type="region of interest" description="Disordered" evidence="1">
    <location>
        <begin position="47"/>
        <end position="145"/>
    </location>
</feature>